<dbReference type="InterPro" id="IPR029044">
    <property type="entry name" value="Nucleotide-diphossugar_trans"/>
</dbReference>
<gene>
    <name evidence="2" type="ORF">FRZ67_17795</name>
</gene>
<dbReference type="InterPro" id="IPR050834">
    <property type="entry name" value="Glycosyltransf_2"/>
</dbReference>
<dbReference type="InterPro" id="IPR001173">
    <property type="entry name" value="Glyco_trans_2-like"/>
</dbReference>
<accession>A0A5B8VCA4</accession>
<name>A0A5B8VCA4_9BACT</name>
<dbReference type="OrthoDB" id="6638511at2"/>
<dbReference type="PANTHER" id="PTHR43685:SF2">
    <property type="entry name" value="GLYCOSYLTRANSFERASE 2-LIKE DOMAIN-CONTAINING PROTEIN"/>
    <property type="match status" value="1"/>
</dbReference>
<dbReference type="KEGG" id="pgin:FRZ67_17795"/>
<dbReference type="Proteomes" id="UP000321533">
    <property type="component" value="Chromosome"/>
</dbReference>
<keyword evidence="2" id="KW-0808">Transferase</keyword>
<dbReference type="GO" id="GO:0044010">
    <property type="term" value="P:single-species biofilm formation"/>
    <property type="evidence" value="ECO:0007669"/>
    <property type="project" value="TreeGrafter"/>
</dbReference>
<dbReference type="EMBL" id="CP042435">
    <property type="protein sequence ID" value="QEC69074.1"/>
    <property type="molecule type" value="Genomic_DNA"/>
</dbReference>
<proteinExistence type="predicted"/>
<dbReference type="AlphaFoldDB" id="A0A5B8VCA4"/>
<reference evidence="2 3" key="1">
    <citation type="journal article" date="2016" name="Int. J. Syst. Evol. Microbiol.">
        <title>Panacibacter ginsenosidivorans gen. nov., sp. nov., with ginsenoside converting activity isolated from soil of a ginseng field.</title>
        <authorList>
            <person name="Siddiqi M.Z."/>
            <person name="Muhammad Shafi S."/>
            <person name="Choi K.D."/>
            <person name="Im W.T."/>
        </authorList>
    </citation>
    <scope>NUCLEOTIDE SEQUENCE [LARGE SCALE GENOMIC DNA]</scope>
    <source>
        <strain evidence="2 3">Gsoil1550</strain>
    </source>
</reference>
<feature type="domain" description="Glycosyltransferase 2-like" evidence="1">
    <location>
        <begin position="7"/>
        <end position="160"/>
    </location>
</feature>
<protein>
    <submittedName>
        <fullName evidence="2">Glycosyltransferase</fullName>
    </submittedName>
</protein>
<dbReference type="SUPFAM" id="SSF53448">
    <property type="entry name" value="Nucleotide-diphospho-sugar transferases"/>
    <property type="match status" value="1"/>
</dbReference>
<evidence type="ECO:0000313" key="3">
    <source>
        <dbReference type="Proteomes" id="UP000321533"/>
    </source>
</evidence>
<dbReference type="RefSeq" id="WP_147191762.1">
    <property type="nucleotide sequence ID" value="NZ_CP042435.1"/>
</dbReference>
<sequence length="271" mass="31480">MHHPLISVITPCYNQGQYVEDAIQSIPYEKVNFDIEHIIIDDGSTDSFSLQKFKELEESGTNIIHQENKGLATTRNIGISMAKGKYIIPLDADNKLNDVYFTKAIDILEQHDNIDVVYGDFTVFGTGQRTHETGDFDICNMIEWNKIDACAIFRKSAFDRVDGYDTNMVFGCEDWDLWLNLYFNGSNFYYLPEVAFYYRVTSQSMLQNITEPNKQVIRQYLYKKYHQQIIEVLLKRKNDAEAYSRQLLKYKNAEKQTIKATLKLLLKGSII</sequence>
<dbReference type="Pfam" id="PF00535">
    <property type="entry name" value="Glycos_transf_2"/>
    <property type="match status" value="1"/>
</dbReference>
<evidence type="ECO:0000313" key="2">
    <source>
        <dbReference type="EMBL" id="QEC69074.1"/>
    </source>
</evidence>
<dbReference type="PANTHER" id="PTHR43685">
    <property type="entry name" value="GLYCOSYLTRANSFERASE"/>
    <property type="match status" value="1"/>
</dbReference>
<dbReference type="GO" id="GO:0016740">
    <property type="term" value="F:transferase activity"/>
    <property type="evidence" value="ECO:0007669"/>
    <property type="project" value="UniProtKB-KW"/>
</dbReference>
<keyword evidence="3" id="KW-1185">Reference proteome</keyword>
<evidence type="ECO:0000259" key="1">
    <source>
        <dbReference type="Pfam" id="PF00535"/>
    </source>
</evidence>
<organism evidence="2 3">
    <name type="scientific">Panacibacter ginsenosidivorans</name>
    <dbReference type="NCBI Taxonomy" id="1813871"/>
    <lineage>
        <taxon>Bacteria</taxon>
        <taxon>Pseudomonadati</taxon>
        <taxon>Bacteroidota</taxon>
        <taxon>Chitinophagia</taxon>
        <taxon>Chitinophagales</taxon>
        <taxon>Chitinophagaceae</taxon>
        <taxon>Panacibacter</taxon>
    </lineage>
</organism>
<dbReference type="Gene3D" id="3.90.550.10">
    <property type="entry name" value="Spore Coat Polysaccharide Biosynthesis Protein SpsA, Chain A"/>
    <property type="match status" value="1"/>
</dbReference>